<gene>
    <name evidence="1" type="ORF">AN963_19025</name>
</gene>
<sequence>MSYYFSPCRTEMYMQKYLEFLLEHYRELNLPYSFPVTFSYIASPSFMGQEAILCYSDEYEIIGAIGYITGTGENDYQDTHIAQIQIAYFLEPYRGTLLFLRAMQFLTQHLEQIPHEVKELRFWAPVDDRLRPLFAKLAERTTTVETENGFLEEYRASFPDLHSLATRFRHDKYYN</sequence>
<name>A0ABR5N8M6_BRECH</name>
<evidence type="ECO:0008006" key="3">
    <source>
        <dbReference type="Google" id="ProtNLM"/>
    </source>
</evidence>
<dbReference type="Proteomes" id="UP000051063">
    <property type="component" value="Unassembled WGS sequence"/>
</dbReference>
<evidence type="ECO:0000313" key="1">
    <source>
        <dbReference type="EMBL" id="KQL46950.1"/>
    </source>
</evidence>
<dbReference type="EMBL" id="LJJB01000010">
    <property type="protein sequence ID" value="KQL46950.1"/>
    <property type="molecule type" value="Genomic_DNA"/>
</dbReference>
<reference evidence="1 2" key="1">
    <citation type="submission" date="2015-09" db="EMBL/GenBank/DDBJ databases">
        <title>Genome sequencing project for genomic taxonomy and phylogenomics of Bacillus-like bacteria.</title>
        <authorList>
            <person name="Liu B."/>
            <person name="Wang J."/>
            <person name="Zhu Y."/>
            <person name="Liu G."/>
            <person name="Chen Q."/>
            <person name="Chen Z."/>
            <person name="Lan J."/>
            <person name="Che J."/>
            <person name="Ge C."/>
            <person name="Shi H."/>
            <person name="Pan Z."/>
            <person name="Liu X."/>
        </authorList>
    </citation>
    <scope>NUCLEOTIDE SEQUENCE [LARGE SCALE GENOMIC DNA]</scope>
    <source>
        <strain evidence="1 2">DSM 8552</strain>
    </source>
</reference>
<protein>
    <recommendedName>
        <fullName evidence="3">GNAT family N-acetyltransferase</fullName>
    </recommendedName>
</protein>
<organism evidence="1 2">
    <name type="scientific">Brevibacillus choshinensis</name>
    <dbReference type="NCBI Taxonomy" id="54911"/>
    <lineage>
        <taxon>Bacteria</taxon>
        <taxon>Bacillati</taxon>
        <taxon>Bacillota</taxon>
        <taxon>Bacilli</taxon>
        <taxon>Bacillales</taxon>
        <taxon>Paenibacillaceae</taxon>
        <taxon>Brevibacillus</taxon>
    </lineage>
</organism>
<evidence type="ECO:0000313" key="2">
    <source>
        <dbReference type="Proteomes" id="UP000051063"/>
    </source>
</evidence>
<comment type="caution">
    <text evidence="1">The sequence shown here is derived from an EMBL/GenBank/DDBJ whole genome shotgun (WGS) entry which is preliminary data.</text>
</comment>
<proteinExistence type="predicted"/>
<accession>A0ABR5N8M6</accession>
<keyword evidence="2" id="KW-1185">Reference proteome</keyword>